<dbReference type="AlphaFoldDB" id="A0A1Q8YC72"/>
<dbReference type="Proteomes" id="UP000185911">
    <property type="component" value="Unassembled WGS sequence"/>
</dbReference>
<evidence type="ECO:0000313" key="2">
    <source>
        <dbReference type="EMBL" id="OLP05681.1"/>
    </source>
</evidence>
<evidence type="ECO:0000256" key="1">
    <source>
        <dbReference type="SAM" id="MobiDB-lite"/>
    </source>
</evidence>
<sequence length="44" mass="5013">MFAAAHWRGRCAQLRFSRATRAGRPHSEAESPFWQNPKSSPLTN</sequence>
<feature type="compositionally biased region" description="Polar residues" evidence="1">
    <location>
        <begin position="33"/>
        <end position="44"/>
    </location>
</feature>
<proteinExistence type="predicted"/>
<protein>
    <submittedName>
        <fullName evidence="2">Uncharacterized protein</fullName>
    </submittedName>
</protein>
<dbReference type="EMBL" id="MSYM01000014">
    <property type="protein sequence ID" value="OLP05681.1"/>
    <property type="molecule type" value="Genomic_DNA"/>
</dbReference>
<gene>
    <name evidence="2" type="ORF">BLL52_3054</name>
</gene>
<reference evidence="2 3" key="1">
    <citation type="submission" date="2017-01" db="EMBL/GenBank/DDBJ databases">
        <title>Genome sequence of Rhodoferax antarcticus ANT.BR, a psychrophilic purple nonsulfur bacterium from an Antarctic microbial mat.</title>
        <authorList>
            <person name="Baker J."/>
            <person name="Riester C."/>
            <person name="Skinner B."/>
            <person name="Newell A."/>
            <person name="Swingley W."/>
            <person name="Madigan M."/>
            <person name="Jung D."/>
            <person name="Asao M."/>
            <person name="Chen M."/>
            <person name="Loughlin P."/>
            <person name="Pan H."/>
            <person name="Lin S."/>
            <person name="Li N."/>
            <person name="Shaw J."/>
            <person name="Prado M."/>
            <person name="Sherman C."/>
            <person name="Li X."/>
            <person name="Tang J."/>
            <person name="Blankenship R."/>
            <person name="Zhao T."/>
            <person name="Touchman J."/>
            <person name="Sattley M."/>
        </authorList>
    </citation>
    <scope>NUCLEOTIDE SEQUENCE [LARGE SCALE GENOMIC DNA]</scope>
    <source>
        <strain evidence="2 3">ANT.BR</strain>
    </source>
</reference>
<organism evidence="2 3">
    <name type="scientific">Rhodoferax antarcticus ANT.BR</name>
    <dbReference type="NCBI Taxonomy" id="1111071"/>
    <lineage>
        <taxon>Bacteria</taxon>
        <taxon>Pseudomonadati</taxon>
        <taxon>Pseudomonadota</taxon>
        <taxon>Betaproteobacteria</taxon>
        <taxon>Burkholderiales</taxon>
        <taxon>Comamonadaceae</taxon>
        <taxon>Rhodoferax</taxon>
    </lineage>
</organism>
<keyword evidence="3" id="KW-1185">Reference proteome</keyword>
<comment type="caution">
    <text evidence="2">The sequence shown here is derived from an EMBL/GenBank/DDBJ whole genome shotgun (WGS) entry which is preliminary data.</text>
</comment>
<evidence type="ECO:0000313" key="3">
    <source>
        <dbReference type="Proteomes" id="UP000185911"/>
    </source>
</evidence>
<accession>A0A1Q8YC72</accession>
<feature type="region of interest" description="Disordered" evidence="1">
    <location>
        <begin position="19"/>
        <end position="44"/>
    </location>
</feature>
<name>A0A1Q8YC72_9BURK</name>